<gene>
    <name evidence="1" type="ORF">PF004_g18928</name>
</gene>
<evidence type="ECO:0000313" key="1">
    <source>
        <dbReference type="EMBL" id="KAE9200707.1"/>
    </source>
</evidence>
<dbReference type="AlphaFoldDB" id="A0A6G0NB39"/>
<evidence type="ECO:0000313" key="2">
    <source>
        <dbReference type="Proteomes" id="UP000476176"/>
    </source>
</evidence>
<dbReference type="Proteomes" id="UP000476176">
    <property type="component" value="Unassembled WGS sequence"/>
</dbReference>
<organism evidence="1 2">
    <name type="scientific">Phytophthora fragariae</name>
    <dbReference type="NCBI Taxonomy" id="53985"/>
    <lineage>
        <taxon>Eukaryota</taxon>
        <taxon>Sar</taxon>
        <taxon>Stramenopiles</taxon>
        <taxon>Oomycota</taxon>
        <taxon>Peronosporomycetes</taxon>
        <taxon>Peronosporales</taxon>
        <taxon>Peronosporaceae</taxon>
        <taxon>Phytophthora</taxon>
    </lineage>
</organism>
<proteinExistence type="predicted"/>
<sequence length="84" mass="9463">MDVPDAIHQDVFSKVYDFRETSGEPEKQEIVDLEGGGRGEEGTCEQDVMNISTKEEDLVNATVEEKGLVKSKMKAHTRHRPTCR</sequence>
<accession>A0A6G0NB39</accession>
<reference evidence="1 2" key="1">
    <citation type="submission" date="2018-09" db="EMBL/GenBank/DDBJ databases">
        <title>Genomic investigation of the strawberry pathogen Phytophthora fragariae indicates pathogenicity is determined by transcriptional variation in three key races.</title>
        <authorList>
            <person name="Adams T.M."/>
            <person name="Armitage A.D."/>
            <person name="Sobczyk M.K."/>
            <person name="Bates H.J."/>
            <person name="Dunwell J.M."/>
            <person name="Nellist C.F."/>
            <person name="Harrison R.J."/>
        </authorList>
    </citation>
    <scope>NUCLEOTIDE SEQUENCE [LARGE SCALE GENOMIC DNA]</scope>
    <source>
        <strain evidence="1 2">BC-23</strain>
    </source>
</reference>
<dbReference type="EMBL" id="QXGC01001548">
    <property type="protein sequence ID" value="KAE9200707.1"/>
    <property type="molecule type" value="Genomic_DNA"/>
</dbReference>
<name>A0A6G0NB39_9STRA</name>
<protein>
    <submittedName>
        <fullName evidence="1">Uncharacterized protein</fullName>
    </submittedName>
</protein>
<comment type="caution">
    <text evidence="1">The sequence shown here is derived from an EMBL/GenBank/DDBJ whole genome shotgun (WGS) entry which is preliminary data.</text>
</comment>